<reference evidence="7" key="1">
    <citation type="submission" date="2015-06" db="EMBL/GenBank/DDBJ databases">
        <authorList>
            <person name="Hoefler B.C."/>
            <person name="Straight P.D."/>
        </authorList>
    </citation>
    <scope>NUCLEOTIDE SEQUENCE</scope>
</reference>
<feature type="transmembrane region" description="Helical" evidence="5">
    <location>
        <begin position="150"/>
        <end position="176"/>
    </location>
</feature>
<name>A0A0K8W2J7_BACLA</name>
<evidence type="ECO:0000256" key="2">
    <source>
        <dbReference type="ARBA" id="ARBA00022692"/>
    </source>
</evidence>
<dbReference type="OrthoDB" id="6884957at2759"/>
<dbReference type="GO" id="GO:0022857">
    <property type="term" value="F:transmembrane transporter activity"/>
    <property type="evidence" value="ECO:0007669"/>
    <property type="project" value="InterPro"/>
</dbReference>
<feature type="transmembrane region" description="Helical" evidence="5">
    <location>
        <begin position="398"/>
        <end position="417"/>
    </location>
</feature>
<protein>
    <submittedName>
        <fullName evidence="7">Organic cation transporter-like protein</fullName>
    </submittedName>
</protein>
<keyword evidence="3 5" id="KW-1133">Transmembrane helix</keyword>
<feature type="transmembrane region" description="Helical" evidence="5">
    <location>
        <begin position="462"/>
        <end position="485"/>
    </location>
</feature>
<sequence length="549" mass="62442">MDFDAVLVKCGNFGRYQLVLLLFYGCTNILSSLHYFAQTIISFTPEHWCYHEKLANASISYVRSIYAQTADPQCTLLEDIVDDRPIVAAVGKCTEWIYAYDRGYHSITTDLKWICNDAYQAATGQSFFFLGSIIGTIFFGILADKIGRLPALICTTLTGAFGDFLTSFVTSLPAFAMFRFVSGLSNDTIFYLMYIMVLLAYSYEVFEYLSPEKRTFGLNVITAIFYCFGLVLSPWYAIWVGSWRYYLYIASLPALIVLLYPLFICESAQWLIATERYDRAVNCLRRVAKFNKRRVEEDVFTQFRVYYEEKMALDKKFNRNEDTFWGMFRTPRLRKFTIILLLKSMIITISFDVISRNMEGLGSSPFTLFSVSSLAYIPGGLTIIFLQNRIGRKGMAFGSLFVSAIIVTVTGFMIAFLDPEKNTVLLAIMVALGRYGVIVSYDAEAQYAAEFIPTTVRGRGLANIHVIGYGFAMLSSYVIYLGLYFKPLPSVVISAVMLCGALLCLALPETLNQKLPETLKDGEDFARHQRWYYFPCFNRVQTNNDDVVE</sequence>
<evidence type="ECO:0000256" key="5">
    <source>
        <dbReference type="SAM" id="Phobius"/>
    </source>
</evidence>
<feature type="transmembrane region" description="Helical" evidence="5">
    <location>
        <begin position="423"/>
        <end position="441"/>
    </location>
</feature>
<feature type="transmembrane region" description="Helical" evidence="5">
    <location>
        <begin position="336"/>
        <end position="354"/>
    </location>
</feature>
<gene>
    <name evidence="7" type="primary">Orct2_16</name>
    <name evidence="7" type="ORF">c0_g1_i5</name>
</gene>
<feature type="transmembrane region" description="Helical" evidence="5">
    <location>
        <begin position="491"/>
        <end position="511"/>
    </location>
</feature>
<dbReference type="InterPro" id="IPR036259">
    <property type="entry name" value="MFS_trans_sf"/>
</dbReference>
<feature type="transmembrane region" description="Helical" evidence="5">
    <location>
        <begin position="18"/>
        <end position="37"/>
    </location>
</feature>
<feature type="transmembrane region" description="Helical" evidence="5">
    <location>
        <begin position="126"/>
        <end position="143"/>
    </location>
</feature>
<evidence type="ECO:0000313" key="7">
    <source>
        <dbReference type="EMBL" id="JAI45281.1"/>
    </source>
</evidence>
<keyword evidence="2 5" id="KW-0812">Transmembrane</keyword>
<organism evidence="7">
    <name type="scientific">Bactrocera latifrons</name>
    <name type="common">Malaysian fruit fly</name>
    <name type="synonym">Chaetodacus latifrons</name>
    <dbReference type="NCBI Taxonomy" id="174628"/>
    <lineage>
        <taxon>Eukaryota</taxon>
        <taxon>Metazoa</taxon>
        <taxon>Ecdysozoa</taxon>
        <taxon>Arthropoda</taxon>
        <taxon>Hexapoda</taxon>
        <taxon>Insecta</taxon>
        <taxon>Pterygota</taxon>
        <taxon>Neoptera</taxon>
        <taxon>Endopterygota</taxon>
        <taxon>Diptera</taxon>
        <taxon>Brachycera</taxon>
        <taxon>Muscomorpha</taxon>
        <taxon>Tephritoidea</taxon>
        <taxon>Tephritidae</taxon>
        <taxon>Bactrocera</taxon>
        <taxon>Bactrocera</taxon>
    </lineage>
</organism>
<dbReference type="InterPro" id="IPR011701">
    <property type="entry name" value="MFS"/>
</dbReference>
<dbReference type="InterPro" id="IPR020846">
    <property type="entry name" value="MFS_dom"/>
</dbReference>
<dbReference type="AlphaFoldDB" id="A0A0K8W2J7"/>
<feature type="transmembrane region" description="Helical" evidence="5">
    <location>
        <begin position="245"/>
        <end position="263"/>
    </location>
</feature>
<keyword evidence="4 5" id="KW-0472">Membrane</keyword>
<dbReference type="PANTHER" id="PTHR24064">
    <property type="entry name" value="SOLUTE CARRIER FAMILY 22 MEMBER"/>
    <property type="match status" value="1"/>
</dbReference>
<feature type="transmembrane region" description="Helical" evidence="5">
    <location>
        <begin position="188"/>
        <end position="206"/>
    </location>
</feature>
<feature type="domain" description="Major facilitator superfamily (MFS) profile" evidence="6">
    <location>
        <begin position="53"/>
        <end position="512"/>
    </location>
</feature>
<proteinExistence type="predicted"/>
<dbReference type="Gene3D" id="1.20.1250.20">
    <property type="entry name" value="MFS general substrate transporter like domains"/>
    <property type="match status" value="1"/>
</dbReference>
<evidence type="ECO:0000256" key="4">
    <source>
        <dbReference type="ARBA" id="ARBA00023136"/>
    </source>
</evidence>
<evidence type="ECO:0000256" key="3">
    <source>
        <dbReference type="ARBA" id="ARBA00022989"/>
    </source>
</evidence>
<dbReference type="GO" id="GO:0016020">
    <property type="term" value="C:membrane"/>
    <property type="evidence" value="ECO:0007669"/>
    <property type="project" value="UniProtKB-SubCell"/>
</dbReference>
<dbReference type="PROSITE" id="PS50850">
    <property type="entry name" value="MFS"/>
    <property type="match status" value="1"/>
</dbReference>
<accession>A0A0K8W2J7</accession>
<dbReference type="EMBL" id="GDHF01007033">
    <property type="protein sequence ID" value="JAI45281.1"/>
    <property type="molecule type" value="Transcribed_RNA"/>
</dbReference>
<evidence type="ECO:0000256" key="1">
    <source>
        <dbReference type="ARBA" id="ARBA00004141"/>
    </source>
</evidence>
<evidence type="ECO:0000259" key="6">
    <source>
        <dbReference type="PROSITE" id="PS50850"/>
    </source>
</evidence>
<dbReference type="SUPFAM" id="SSF103473">
    <property type="entry name" value="MFS general substrate transporter"/>
    <property type="match status" value="1"/>
</dbReference>
<feature type="transmembrane region" description="Helical" evidence="5">
    <location>
        <begin position="218"/>
        <end position="239"/>
    </location>
</feature>
<feature type="transmembrane region" description="Helical" evidence="5">
    <location>
        <begin position="366"/>
        <end position="386"/>
    </location>
</feature>
<dbReference type="Pfam" id="PF07690">
    <property type="entry name" value="MFS_1"/>
    <property type="match status" value="1"/>
</dbReference>
<comment type="subcellular location">
    <subcellularLocation>
        <location evidence="1">Membrane</location>
        <topology evidence="1">Multi-pass membrane protein</topology>
    </subcellularLocation>
</comment>